<evidence type="ECO:0000313" key="4">
    <source>
        <dbReference type="Proteomes" id="UP000015350"/>
    </source>
</evidence>
<proteinExistence type="predicted"/>
<dbReference type="Proteomes" id="UP000015350">
    <property type="component" value="Unassembled WGS sequence"/>
</dbReference>
<dbReference type="EMBL" id="AQPH01000051">
    <property type="protein sequence ID" value="EPY01132.1"/>
    <property type="molecule type" value="Genomic_DNA"/>
</dbReference>
<gene>
    <name evidence="3" type="ORF">K678_12529</name>
</gene>
<protein>
    <submittedName>
        <fullName evidence="3">Flp pilus assembly protein CpaB</fullName>
    </submittedName>
</protein>
<dbReference type="STRING" id="1316936.K678_12529"/>
<feature type="domain" description="Flp pilus assembly protein RcpC/CpaB" evidence="2">
    <location>
        <begin position="113"/>
        <end position="228"/>
    </location>
</feature>
<feature type="region of interest" description="Disordered" evidence="1">
    <location>
        <begin position="281"/>
        <end position="318"/>
    </location>
</feature>
<dbReference type="eggNOG" id="COG3745">
    <property type="taxonomic scope" value="Bacteria"/>
</dbReference>
<dbReference type="NCBIfam" id="TIGR03177">
    <property type="entry name" value="pilus_cpaB"/>
    <property type="match status" value="1"/>
</dbReference>
<dbReference type="AlphaFoldDB" id="S9S5I4"/>
<dbReference type="InterPro" id="IPR017592">
    <property type="entry name" value="Pilus_assmbl_Flp-typ_CpaB"/>
</dbReference>
<evidence type="ECO:0000313" key="3">
    <source>
        <dbReference type="EMBL" id="EPY01132.1"/>
    </source>
</evidence>
<reference evidence="3 4" key="1">
    <citation type="submission" date="2013-04" db="EMBL/GenBank/DDBJ databases">
        <authorList>
            <person name="Kuznetsov B."/>
            <person name="Ivanovsky R."/>
        </authorList>
    </citation>
    <scope>NUCLEOTIDE SEQUENCE [LARGE SCALE GENOMIC DNA]</scope>
    <source>
        <strain evidence="3 4">MGU-K5</strain>
    </source>
</reference>
<dbReference type="Pfam" id="PF16976">
    <property type="entry name" value="RcpC"/>
    <property type="match status" value="1"/>
</dbReference>
<accession>S9S5I4</accession>
<evidence type="ECO:0000259" key="2">
    <source>
        <dbReference type="Pfam" id="PF16976"/>
    </source>
</evidence>
<organism evidence="3 4">
    <name type="scientific">Magnetospirillum fulvum MGU-K5</name>
    <dbReference type="NCBI Taxonomy" id="1316936"/>
    <lineage>
        <taxon>Bacteria</taxon>
        <taxon>Pseudomonadati</taxon>
        <taxon>Pseudomonadota</taxon>
        <taxon>Alphaproteobacteria</taxon>
        <taxon>Rhodospirillales</taxon>
        <taxon>Rhodospirillaceae</taxon>
        <taxon>Magnetospirillum</taxon>
    </lineage>
</organism>
<dbReference type="PATRIC" id="fig|1316936.3.peg.2500"/>
<dbReference type="InterPro" id="IPR031571">
    <property type="entry name" value="RcpC_dom"/>
</dbReference>
<sequence length="344" mass="35995">MRGLIRIGLIVLLALVAGLVFRGLFLASSQEAPRPKVIAKVGVCTAGQALPMGLLLKEDDFVWKETPEDQIKSTMIVKGSAVAARLVGAVIRRPVAEGVPLAERDVVFPDAPGFLAAALAPGMRAVSVAIDDVTGNAGLILPGDRVDLLLTQKLEDSLDGRSDRQVASETALSDLRVIAVGSSMKVPDNDGSSPSLRSAHTVTLEVSPEDAEKVAVATRLGQLSLALRSLASPRRAETVAPSPGDGEGEPGGIDALPDERMTLKPTWGEDVSMAMRMRDGNRKPHAAQPTQPAARPVQIFRGSQREGGQASGGFAAAPSPEFAVPSGIPAPLAESFIPDLRHAR</sequence>
<name>S9S5I4_MAGFU</name>
<feature type="region of interest" description="Disordered" evidence="1">
    <location>
        <begin position="231"/>
        <end position="259"/>
    </location>
</feature>
<evidence type="ECO:0000256" key="1">
    <source>
        <dbReference type="SAM" id="MobiDB-lite"/>
    </source>
</evidence>
<comment type="caution">
    <text evidence="3">The sequence shown here is derived from an EMBL/GenBank/DDBJ whole genome shotgun (WGS) entry which is preliminary data.</text>
</comment>